<name>A0A1H3DVU3_9PSEU</name>
<reference evidence="8 9" key="1">
    <citation type="submission" date="2016-10" db="EMBL/GenBank/DDBJ databases">
        <authorList>
            <person name="de Groot N.N."/>
        </authorList>
    </citation>
    <scope>NUCLEOTIDE SEQUENCE [LARGE SCALE GENOMIC DNA]</scope>
    <source>
        <strain evidence="8 9">CPCC 202699</strain>
    </source>
</reference>
<accession>A0A1H3DVU3</accession>
<feature type="compositionally biased region" description="Basic and acidic residues" evidence="5">
    <location>
        <begin position="64"/>
        <end position="81"/>
    </location>
</feature>
<evidence type="ECO:0000259" key="6">
    <source>
        <dbReference type="Pfam" id="PF06722"/>
    </source>
</evidence>
<dbReference type="PANTHER" id="PTHR48050:SF13">
    <property type="entry name" value="STEROL 3-BETA-GLUCOSYLTRANSFERASE UGT80A2"/>
    <property type="match status" value="1"/>
</dbReference>
<comment type="similarity">
    <text evidence="1">Belongs to the glycosyltransferase 28 family.</text>
</comment>
<dbReference type="InterPro" id="IPR002213">
    <property type="entry name" value="UDP_glucos_trans"/>
</dbReference>
<dbReference type="SUPFAM" id="SSF53756">
    <property type="entry name" value="UDP-Glycosyltransferase/glycogen phosphorylase"/>
    <property type="match status" value="1"/>
</dbReference>
<dbReference type="Pfam" id="PF21036">
    <property type="entry name" value="EryCIII-like_N"/>
    <property type="match status" value="1"/>
</dbReference>
<gene>
    <name evidence="8" type="ORF">SAMN05421504_103519</name>
</gene>
<evidence type="ECO:0000313" key="9">
    <source>
        <dbReference type="Proteomes" id="UP000199515"/>
    </source>
</evidence>
<dbReference type="GO" id="GO:0017000">
    <property type="term" value="P:antibiotic biosynthetic process"/>
    <property type="evidence" value="ECO:0007669"/>
    <property type="project" value="UniProtKB-KW"/>
</dbReference>
<dbReference type="Proteomes" id="UP000199515">
    <property type="component" value="Unassembled WGS sequence"/>
</dbReference>
<protein>
    <submittedName>
        <fullName evidence="8">L-desosaminyltransferase/L-2-deoxyfucosyltransferase/glycosyltransferase DesVII</fullName>
    </submittedName>
</protein>
<keyword evidence="3 8" id="KW-0808">Transferase</keyword>
<dbReference type="NCBIfam" id="TIGR04516">
    <property type="entry name" value="glycosyl_450act"/>
    <property type="match status" value="1"/>
</dbReference>
<sequence length="429" mass="47314">MRVLFTTCLNKSQVYILAPLAWAMRTAGHDVRVAIPPDLAEDVAAIGLAAAPIGELMPHLKEDLAEAEPEQKTASDADPLNRVKPHQSNYGWEDPPAEFVHLAEDFFPMLTPDGMWEGLIDYAKAWKPDLIIWNTLAFAGPIAARVTGAAHARLLWGVDAMAQVHAKFVEKRDAEGIEDPMKTWLGPKLERHGHTYDDEIALGQWTIDPAPQSLFHPKNTGVHYVPVRQVVFNGPAIVPDWVNEPLERKRVCLTLGFSHRESHGIEASTADLLEAVSDLDVEVVATFSAKQLASLDRLPDNVRPVEFVPLGALLPTCSAIVHHGGTGTFGTAIEHGVPQLIVPGTYWHEKWWAPVSQANLLEERGAGIYVGDSDQLTPEKLRSDLAKVLDDPSYKRAAERLRIDQLSVPSPNEIVPQLERLTAEHRKNG</sequence>
<evidence type="ECO:0000256" key="1">
    <source>
        <dbReference type="ARBA" id="ARBA00006962"/>
    </source>
</evidence>
<keyword evidence="2 8" id="KW-0328">Glycosyltransferase</keyword>
<dbReference type="AlphaFoldDB" id="A0A1H3DVU3"/>
<dbReference type="GO" id="GO:0008194">
    <property type="term" value="F:UDP-glycosyltransferase activity"/>
    <property type="evidence" value="ECO:0007669"/>
    <property type="project" value="InterPro"/>
</dbReference>
<dbReference type="OrthoDB" id="5488434at2"/>
<dbReference type="GO" id="GO:0016758">
    <property type="term" value="F:hexosyltransferase activity"/>
    <property type="evidence" value="ECO:0007669"/>
    <property type="project" value="UniProtKB-ARBA"/>
</dbReference>
<evidence type="ECO:0000313" key="8">
    <source>
        <dbReference type="EMBL" id="SDX69729.1"/>
    </source>
</evidence>
<proteinExistence type="inferred from homology"/>
<keyword evidence="4" id="KW-0045">Antibiotic biosynthesis</keyword>
<dbReference type="STRING" id="589385.SAMN05421504_103519"/>
<feature type="domain" description="Erythromycin biosynthesis protein CIII-like N-terminal" evidence="7">
    <location>
        <begin position="22"/>
        <end position="256"/>
    </location>
</feature>
<dbReference type="FunFam" id="3.40.50.2000:FF:000072">
    <property type="entry name" value="Glycosyl transferase"/>
    <property type="match status" value="1"/>
</dbReference>
<feature type="domain" description="Erythromycin biosynthesis protein CIII-like C-terminal" evidence="6">
    <location>
        <begin position="272"/>
        <end position="421"/>
    </location>
</feature>
<dbReference type="Gene3D" id="3.40.50.2000">
    <property type="entry name" value="Glycogen Phosphorylase B"/>
    <property type="match status" value="2"/>
</dbReference>
<evidence type="ECO:0000259" key="7">
    <source>
        <dbReference type="Pfam" id="PF21036"/>
    </source>
</evidence>
<dbReference type="EMBL" id="FNON01000003">
    <property type="protein sequence ID" value="SDX69729.1"/>
    <property type="molecule type" value="Genomic_DNA"/>
</dbReference>
<keyword evidence="9" id="KW-1185">Reference proteome</keyword>
<evidence type="ECO:0000256" key="5">
    <source>
        <dbReference type="SAM" id="MobiDB-lite"/>
    </source>
</evidence>
<feature type="region of interest" description="Disordered" evidence="5">
    <location>
        <begin position="64"/>
        <end position="88"/>
    </location>
</feature>
<dbReference type="InterPro" id="IPR030953">
    <property type="entry name" value="Glycosyl_450act"/>
</dbReference>
<dbReference type="InterPro" id="IPR010610">
    <property type="entry name" value="EryCIII-like_C"/>
</dbReference>
<dbReference type="Pfam" id="PF06722">
    <property type="entry name" value="EryCIII-like_C"/>
    <property type="match status" value="1"/>
</dbReference>
<evidence type="ECO:0000256" key="3">
    <source>
        <dbReference type="ARBA" id="ARBA00022679"/>
    </source>
</evidence>
<evidence type="ECO:0000256" key="2">
    <source>
        <dbReference type="ARBA" id="ARBA00022676"/>
    </source>
</evidence>
<evidence type="ECO:0000256" key="4">
    <source>
        <dbReference type="ARBA" id="ARBA00023194"/>
    </source>
</evidence>
<organism evidence="8 9">
    <name type="scientific">Amycolatopsis xylanica</name>
    <dbReference type="NCBI Taxonomy" id="589385"/>
    <lineage>
        <taxon>Bacteria</taxon>
        <taxon>Bacillati</taxon>
        <taxon>Actinomycetota</taxon>
        <taxon>Actinomycetes</taxon>
        <taxon>Pseudonocardiales</taxon>
        <taxon>Pseudonocardiaceae</taxon>
        <taxon>Amycolatopsis</taxon>
    </lineage>
</organism>
<dbReference type="InterPro" id="IPR048284">
    <property type="entry name" value="EryCIII-like_N"/>
</dbReference>
<dbReference type="RefSeq" id="WP_091289584.1">
    <property type="nucleotide sequence ID" value="NZ_FNON01000003.1"/>
</dbReference>
<dbReference type="CDD" id="cd03784">
    <property type="entry name" value="GT1_Gtf-like"/>
    <property type="match status" value="1"/>
</dbReference>
<dbReference type="InterPro" id="IPR050426">
    <property type="entry name" value="Glycosyltransferase_28"/>
</dbReference>
<dbReference type="PANTHER" id="PTHR48050">
    <property type="entry name" value="STEROL 3-BETA-GLUCOSYLTRANSFERASE"/>
    <property type="match status" value="1"/>
</dbReference>